<dbReference type="Pfam" id="PF00008">
    <property type="entry name" value="EGF"/>
    <property type="match status" value="1"/>
</dbReference>
<dbReference type="PROSITE" id="PS50026">
    <property type="entry name" value="EGF_3"/>
    <property type="match status" value="1"/>
</dbReference>
<reference evidence="4 5" key="1">
    <citation type="submission" date="2022-12" db="EMBL/GenBank/DDBJ databases">
        <title>Chromosome-level genome assembly of true bugs.</title>
        <authorList>
            <person name="Ma L."/>
            <person name="Li H."/>
        </authorList>
    </citation>
    <scope>NUCLEOTIDE SEQUENCE [LARGE SCALE GENOMIC DNA]</scope>
    <source>
        <strain evidence="4">Lab_2022b</strain>
    </source>
</reference>
<dbReference type="InterPro" id="IPR000742">
    <property type="entry name" value="EGF"/>
</dbReference>
<dbReference type="SUPFAM" id="SSF57196">
    <property type="entry name" value="EGF/Laminin"/>
    <property type="match status" value="1"/>
</dbReference>
<feature type="domain" description="EGF-like" evidence="3">
    <location>
        <begin position="66"/>
        <end position="106"/>
    </location>
</feature>
<dbReference type="AlphaFoldDB" id="A0AAW1CPP5"/>
<feature type="chain" id="PRO_5043463561" description="EGF-like domain-containing protein" evidence="2">
    <location>
        <begin position="24"/>
        <end position="126"/>
    </location>
</feature>
<dbReference type="EMBL" id="JAPXFL010000011">
    <property type="protein sequence ID" value="KAK9499480.1"/>
    <property type="molecule type" value="Genomic_DNA"/>
</dbReference>
<evidence type="ECO:0000313" key="4">
    <source>
        <dbReference type="EMBL" id="KAK9499480.1"/>
    </source>
</evidence>
<keyword evidence="1" id="KW-0245">EGF-like domain</keyword>
<keyword evidence="2" id="KW-0732">Signal</keyword>
<proteinExistence type="predicted"/>
<gene>
    <name evidence="4" type="ORF">O3M35_002510</name>
</gene>
<evidence type="ECO:0000313" key="5">
    <source>
        <dbReference type="Proteomes" id="UP001461498"/>
    </source>
</evidence>
<accession>A0AAW1CPP5</accession>
<name>A0AAW1CPP5_9HEMI</name>
<sequence length="126" mass="14221">MPGLQSVIFFIIFSSIMYMVCDGCDLDQVVRGCKIQHRQCICGIGCRSEYKYRNREECRNNLKGKTPDVCGSQPCAHNGICMQTPLSPSLYKCRCEGTGYYGSRCEYRCPLPGSNVRSFPHECIVI</sequence>
<dbReference type="Gene3D" id="2.10.25.10">
    <property type="entry name" value="Laminin"/>
    <property type="match status" value="1"/>
</dbReference>
<feature type="signal peptide" evidence="2">
    <location>
        <begin position="1"/>
        <end position="23"/>
    </location>
</feature>
<comment type="caution">
    <text evidence="4">The sequence shown here is derived from an EMBL/GenBank/DDBJ whole genome shotgun (WGS) entry which is preliminary data.</text>
</comment>
<keyword evidence="5" id="KW-1185">Reference proteome</keyword>
<comment type="caution">
    <text evidence="1">Lacks conserved residue(s) required for the propagation of feature annotation.</text>
</comment>
<dbReference type="Proteomes" id="UP001461498">
    <property type="component" value="Unassembled WGS sequence"/>
</dbReference>
<protein>
    <recommendedName>
        <fullName evidence="3">EGF-like domain-containing protein</fullName>
    </recommendedName>
</protein>
<organism evidence="4 5">
    <name type="scientific">Rhynocoris fuscipes</name>
    <dbReference type="NCBI Taxonomy" id="488301"/>
    <lineage>
        <taxon>Eukaryota</taxon>
        <taxon>Metazoa</taxon>
        <taxon>Ecdysozoa</taxon>
        <taxon>Arthropoda</taxon>
        <taxon>Hexapoda</taxon>
        <taxon>Insecta</taxon>
        <taxon>Pterygota</taxon>
        <taxon>Neoptera</taxon>
        <taxon>Paraneoptera</taxon>
        <taxon>Hemiptera</taxon>
        <taxon>Heteroptera</taxon>
        <taxon>Panheteroptera</taxon>
        <taxon>Cimicomorpha</taxon>
        <taxon>Reduviidae</taxon>
        <taxon>Harpactorinae</taxon>
        <taxon>Harpactorini</taxon>
        <taxon>Rhynocoris</taxon>
    </lineage>
</organism>
<evidence type="ECO:0000259" key="3">
    <source>
        <dbReference type="PROSITE" id="PS50026"/>
    </source>
</evidence>
<evidence type="ECO:0000256" key="2">
    <source>
        <dbReference type="SAM" id="SignalP"/>
    </source>
</evidence>
<evidence type="ECO:0000256" key="1">
    <source>
        <dbReference type="PROSITE-ProRule" id="PRU00076"/>
    </source>
</evidence>